<dbReference type="Gene3D" id="1.20.1080.10">
    <property type="entry name" value="Glycerol uptake facilitator protein"/>
    <property type="match status" value="1"/>
</dbReference>
<dbReference type="PANTHER" id="PTHR30520:SF8">
    <property type="entry name" value="NITRITE TRANSPORTER NIRC"/>
    <property type="match status" value="1"/>
</dbReference>
<feature type="region of interest" description="Disordered" evidence="6">
    <location>
        <begin position="255"/>
        <end position="316"/>
    </location>
</feature>
<comment type="subcellular location">
    <subcellularLocation>
        <location evidence="1">Membrane</location>
        <topology evidence="1">Multi-pass membrane protein</topology>
    </subcellularLocation>
</comment>
<evidence type="ECO:0000256" key="2">
    <source>
        <dbReference type="ARBA" id="ARBA00022692"/>
    </source>
</evidence>
<gene>
    <name evidence="8" type="ORF">KIN34_07560</name>
</gene>
<reference evidence="8 9" key="1">
    <citation type="submission" date="2021-05" db="EMBL/GenBank/DDBJ databases">
        <title>Description of Cellulomonas sp. DKR-3 sp. nov.</title>
        <authorList>
            <person name="Dahal R.H."/>
            <person name="Chaudhary D.K."/>
        </authorList>
    </citation>
    <scope>NUCLEOTIDE SEQUENCE [LARGE SCALE GENOMIC DNA]</scope>
    <source>
        <strain evidence="8 9">DKR-3</strain>
    </source>
</reference>
<dbReference type="PANTHER" id="PTHR30520">
    <property type="entry name" value="FORMATE TRANSPORTER-RELATED"/>
    <property type="match status" value="1"/>
</dbReference>
<feature type="transmembrane region" description="Helical" evidence="7">
    <location>
        <begin position="105"/>
        <end position="127"/>
    </location>
</feature>
<organism evidence="8 9">
    <name type="scientific">Cellulomonas fulva</name>
    <dbReference type="NCBI Taxonomy" id="2835530"/>
    <lineage>
        <taxon>Bacteria</taxon>
        <taxon>Bacillati</taxon>
        <taxon>Actinomycetota</taxon>
        <taxon>Actinomycetes</taxon>
        <taxon>Micrococcales</taxon>
        <taxon>Cellulomonadaceae</taxon>
        <taxon>Cellulomonas</taxon>
    </lineage>
</organism>
<comment type="similarity">
    <text evidence="5">Belongs to the FNT transporter (TC 1.A.16) family.</text>
</comment>
<comment type="caution">
    <text evidence="8">The sequence shown here is derived from an EMBL/GenBank/DDBJ whole genome shotgun (WGS) entry which is preliminary data.</text>
</comment>
<dbReference type="InterPro" id="IPR024002">
    <property type="entry name" value="For/NO2_transpt_CS"/>
</dbReference>
<evidence type="ECO:0000256" key="7">
    <source>
        <dbReference type="SAM" id="Phobius"/>
    </source>
</evidence>
<feature type="transmembrane region" description="Helical" evidence="7">
    <location>
        <begin position="63"/>
        <end position="84"/>
    </location>
</feature>
<dbReference type="EMBL" id="JAHBOH010000001">
    <property type="protein sequence ID" value="MBT0994140.1"/>
    <property type="molecule type" value="Genomic_DNA"/>
</dbReference>
<evidence type="ECO:0000313" key="8">
    <source>
        <dbReference type="EMBL" id="MBT0994140.1"/>
    </source>
</evidence>
<evidence type="ECO:0000256" key="1">
    <source>
        <dbReference type="ARBA" id="ARBA00004141"/>
    </source>
</evidence>
<dbReference type="RefSeq" id="WP_214348789.1">
    <property type="nucleotide sequence ID" value="NZ_JAHBOH010000001.1"/>
</dbReference>
<evidence type="ECO:0000256" key="4">
    <source>
        <dbReference type="ARBA" id="ARBA00023136"/>
    </source>
</evidence>
<sequence>MLSIEDAVDTQVEAAHHKVDLLRTPGLFLVRTMLAGAYIGIGVVIMVTAGGPLVQAGSPFAPLVQGTVFGVALTVVVVAGGELATSAMMMLTQGAMRGRVGWGRAGLTLLAVLAGNLLGALVFGALVHASGIVDPGTAAGDTIAGMVEHKAAESNVQLVVRGILCNLMVCLAVWCATRLRSEAARIMVIFACVMVFITSGFEHVVANMTTFAIGLYGGLPGATVGELARNVLLVGLGNTLGGAILVGAAYAYGTGPRAASRPRSDERAVVERADDERAAEERADDVLVRPAPDEATPDTRALDGAVRGGTVASALR</sequence>
<keyword evidence="2 7" id="KW-0812">Transmembrane</keyword>
<dbReference type="Pfam" id="PF01226">
    <property type="entry name" value="Form_Nir_trans"/>
    <property type="match status" value="1"/>
</dbReference>
<proteinExistence type="inferred from homology"/>
<feature type="transmembrane region" description="Helical" evidence="7">
    <location>
        <begin position="28"/>
        <end position="51"/>
    </location>
</feature>
<keyword evidence="4 7" id="KW-0472">Membrane</keyword>
<protein>
    <submittedName>
        <fullName evidence="8">Formate/nitrite transporter family protein</fullName>
    </submittedName>
</protein>
<keyword evidence="3 7" id="KW-1133">Transmembrane helix</keyword>
<keyword evidence="9" id="KW-1185">Reference proteome</keyword>
<feature type="transmembrane region" description="Helical" evidence="7">
    <location>
        <begin position="188"/>
        <end position="219"/>
    </location>
</feature>
<name>A0ABS5TYB5_9CELL</name>
<evidence type="ECO:0000256" key="3">
    <source>
        <dbReference type="ARBA" id="ARBA00022989"/>
    </source>
</evidence>
<dbReference type="Proteomes" id="UP000722125">
    <property type="component" value="Unassembled WGS sequence"/>
</dbReference>
<evidence type="ECO:0000256" key="6">
    <source>
        <dbReference type="SAM" id="MobiDB-lite"/>
    </source>
</evidence>
<accession>A0ABS5TYB5</accession>
<dbReference type="PROSITE" id="PS01006">
    <property type="entry name" value="FORMATE_NITRITE_TP_2"/>
    <property type="match status" value="1"/>
</dbReference>
<dbReference type="InterPro" id="IPR023271">
    <property type="entry name" value="Aquaporin-like"/>
</dbReference>
<dbReference type="InterPro" id="IPR000292">
    <property type="entry name" value="For/NO2_transpt"/>
</dbReference>
<feature type="transmembrane region" description="Helical" evidence="7">
    <location>
        <begin position="158"/>
        <end position="176"/>
    </location>
</feature>
<feature type="transmembrane region" description="Helical" evidence="7">
    <location>
        <begin position="231"/>
        <end position="253"/>
    </location>
</feature>
<feature type="compositionally biased region" description="Basic and acidic residues" evidence="6">
    <location>
        <begin position="262"/>
        <end position="287"/>
    </location>
</feature>
<evidence type="ECO:0000256" key="5">
    <source>
        <dbReference type="ARBA" id="ARBA00049660"/>
    </source>
</evidence>
<evidence type="ECO:0000313" key="9">
    <source>
        <dbReference type="Proteomes" id="UP000722125"/>
    </source>
</evidence>